<comment type="caution">
    <text evidence="1">The sequence shown here is derived from an EMBL/GenBank/DDBJ whole genome shotgun (WGS) entry which is preliminary data.</text>
</comment>
<evidence type="ECO:0000313" key="1">
    <source>
        <dbReference type="EMBL" id="KKN63774.1"/>
    </source>
</evidence>
<gene>
    <name evidence="1" type="ORF">LCGC14_0498130</name>
</gene>
<accession>A0A0F9S9U8</accession>
<name>A0A0F9S9U8_9ZZZZ</name>
<protein>
    <submittedName>
        <fullName evidence="1">Uncharacterized protein</fullName>
    </submittedName>
</protein>
<dbReference type="AlphaFoldDB" id="A0A0F9S9U8"/>
<dbReference type="EMBL" id="LAZR01000579">
    <property type="protein sequence ID" value="KKN63774.1"/>
    <property type="molecule type" value="Genomic_DNA"/>
</dbReference>
<feature type="non-terminal residue" evidence="1">
    <location>
        <position position="1"/>
    </location>
</feature>
<proteinExistence type="predicted"/>
<organism evidence="1">
    <name type="scientific">marine sediment metagenome</name>
    <dbReference type="NCBI Taxonomy" id="412755"/>
    <lineage>
        <taxon>unclassified sequences</taxon>
        <taxon>metagenomes</taxon>
        <taxon>ecological metagenomes</taxon>
    </lineage>
</organism>
<reference evidence="1" key="1">
    <citation type="journal article" date="2015" name="Nature">
        <title>Complex archaea that bridge the gap between prokaryotes and eukaryotes.</title>
        <authorList>
            <person name="Spang A."/>
            <person name="Saw J.H."/>
            <person name="Jorgensen S.L."/>
            <person name="Zaremba-Niedzwiedzka K."/>
            <person name="Martijn J."/>
            <person name="Lind A.E."/>
            <person name="van Eijk R."/>
            <person name="Schleper C."/>
            <person name="Guy L."/>
            <person name="Ettema T.J."/>
        </authorList>
    </citation>
    <scope>NUCLEOTIDE SEQUENCE</scope>
</reference>
<sequence>SGIGYGGRLNWGSGNEKIVFLNVKPNCCGILVGGLDEPVDPYNLITQIDKIKNTNLFHDGIELKMDFGTSNHFINCYETKNLSDHNLPPYMFFIHGSAPEFMGDNGGEQLGLYVDKSSTLNDLALSVNTKFGKQNILLDSDAKIYNDFNKKAQRFSSSKRIVIANELFGDDFLVICNQPHQFLKDFNNMYLGCNCTDLMCESIINNIFPTTLRADLPAYLFSGKQNLSETTIKNLQFEERARRLEVFNNLWNVNILPHGGGYTLPDIGDVNKIFEYGDDRYFICELSRDAKKLKIIRNVQNLQYGYRGRKIILKTLQLKLGDLIARLKPIFSLKV</sequence>